<evidence type="ECO:0000313" key="2">
    <source>
        <dbReference type="EMBL" id="WGK69168.1"/>
    </source>
</evidence>
<keyword evidence="1" id="KW-0812">Transmembrane</keyword>
<keyword evidence="3" id="KW-1185">Reference proteome</keyword>
<reference evidence="2 3" key="1">
    <citation type="submission" date="2023-04" db="EMBL/GenBank/DDBJ databases">
        <title>Spirochaete genome identified in red abalone sample constitutes a novel genus.</title>
        <authorList>
            <person name="Sharma S.P."/>
            <person name="Purcell C.M."/>
            <person name="Hyde J.R."/>
            <person name="Severin A.J."/>
        </authorList>
    </citation>
    <scope>NUCLEOTIDE SEQUENCE [LARGE SCALE GENOMIC DNA]</scope>
    <source>
        <strain evidence="2 3">SP-2023</strain>
    </source>
</reference>
<feature type="transmembrane region" description="Helical" evidence="1">
    <location>
        <begin position="43"/>
        <end position="64"/>
    </location>
</feature>
<dbReference type="EMBL" id="CP123443">
    <property type="protein sequence ID" value="WGK69168.1"/>
    <property type="molecule type" value="Genomic_DNA"/>
</dbReference>
<gene>
    <name evidence="2" type="ORF">P0082_11900</name>
</gene>
<proteinExistence type="predicted"/>
<organism evidence="2 3">
    <name type="scientific">Candidatus Haliotispira prima</name>
    <dbReference type="NCBI Taxonomy" id="3034016"/>
    <lineage>
        <taxon>Bacteria</taxon>
        <taxon>Pseudomonadati</taxon>
        <taxon>Spirochaetota</taxon>
        <taxon>Spirochaetia</taxon>
        <taxon>Spirochaetales</taxon>
        <taxon>Spirochaetaceae</taxon>
        <taxon>Candidatus Haliotispira</taxon>
    </lineage>
</organism>
<name>A0ABY8MH01_9SPIO</name>
<keyword evidence="1" id="KW-1133">Transmembrane helix</keyword>
<feature type="transmembrane region" description="Helical" evidence="1">
    <location>
        <begin position="9"/>
        <end position="37"/>
    </location>
</feature>
<protein>
    <submittedName>
        <fullName evidence="2">Uncharacterized protein</fullName>
    </submittedName>
</protein>
<keyword evidence="1" id="KW-0472">Membrane</keyword>
<sequence length="82" mass="9496">MNIKQKRLLFLLSATLVNLVITIACFAVLLLLTLRFLDGYLEIYGGTLLLIPLVVSVAVSFFSYRTLLRWADRKWQINRHLD</sequence>
<evidence type="ECO:0000256" key="1">
    <source>
        <dbReference type="SAM" id="Phobius"/>
    </source>
</evidence>
<dbReference type="Proteomes" id="UP001228690">
    <property type="component" value="Chromosome"/>
</dbReference>
<evidence type="ECO:0000313" key="3">
    <source>
        <dbReference type="Proteomes" id="UP001228690"/>
    </source>
</evidence>
<dbReference type="RefSeq" id="WP_326927355.1">
    <property type="nucleotide sequence ID" value="NZ_CP123443.1"/>
</dbReference>
<accession>A0ABY8MH01</accession>
<dbReference type="PROSITE" id="PS51257">
    <property type="entry name" value="PROKAR_LIPOPROTEIN"/>
    <property type="match status" value="1"/>
</dbReference>